<dbReference type="AlphaFoldDB" id="A0A7E4VZV7"/>
<evidence type="ECO:0000313" key="2">
    <source>
        <dbReference type="WBParaSite" id="Pan_g4828.t1"/>
    </source>
</evidence>
<dbReference type="Proteomes" id="UP000492821">
    <property type="component" value="Unassembled WGS sequence"/>
</dbReference>
<protein>
    <submittedName>
        <fullName evidence="2">F-box domain-containing protein</fullName>
    </submittedName>
</protein>
<proteinExistence type="predicted"/>
<evidence type="ECO:0000313" key="1">
    <source>
        <dbReference type="Proteomes" id="UP000492821"/>
    </source>
</evidence>
<name>A0A7E4VZV7_PANRE</name>
<accession>A0A7E4VZV7</accession>
<reference evidence="1" key="1">
    <citation type="journal article" date="2013" name="Genetics">
        <title>The draft genome and transcriptome of Panagrellus redivivus are shaped by the harsh demands of a free-living lifestyle.</title>
        <authorList>
            <person name="Srinivasan J."/>
            <person name="Dillman A.R."/>
            <person name="Macchietto M.G."/>
            <person name="Heikkinen L."/>
            <person name="Lakso M."/>
            <person name="Fracchia K.M."/>
            <person name="Antoshechkin I."/>
            <person name="Mortazavi A."/>
            <person name="Wong G."/>
            <person name="Sternberg P.W."/>
        </authorList>
    </citation>
    <scope>NUCLEOTIDE SEQUENCE [LARGE SCALE GENOMIC DNA]</scope>
    <source>
        <strain evidence="1">MT8872</strain>
    </source>
</reference>
<keyword evidence="1" id="KW-1185">Reference proteome</keyword>
<sequence length="304" mass="34563">MSLLDVNLDCLREVLGLLSYYDIHTLSETSRAMRSRIVRALGGLPAMMLTIKNSAFCAEVDYHATGKSLIFSQVEPDDEFHDVAIYDKVNLVFSWREDVEGMMAEFRKLVSHHNGHRFLRFKQLNVYIHKNAYLPKDVFAELLEFDFHIFSCSAIEIAPGIELPMVLNACRRASYIWIQSPDLQQDLTTDLATFDPFGYADLYMLLQYPEDVRNPAVPADAIGKLIEIYQSKKLFLSVSVHEYPGFEESFQAMLSHVKGDFNIKLHNGQISIYNTDNNPFGMFMANSSALTTSSTIFPSVDRST</sequence>
<dbReference type="WBParaSite" id="Pan_g4828.t1">
    <property type="protein sequence ID" value="Pan_g4828.t1"/>
    <property type="gene ID" value="Pan_g4828"/>
</dbReference>
<organism evidence="1 2">
    <name type="scientific">Panagrellus redivivus</name>
    <name type="common">Microworm</name>
    <dbReference type="NCBI Taxonomy" id="6233"/>
    <lineage>
        <taxon>Eukaryota</taxon>
        <taxon>Metazoa</taxon>
        <taxon>Ecdysozoa</taxon>
        <taxon>Nematoda</taxon>
        <taxon>Chromadorea</taxon>
        <taxon>Rhabditida</taxon>
        <taxon>Tylenchina</taxon>
        <taxon>Panagrolaimomorpha</taxon>
        <taxon>Panagrolaimoidea</taxon>
        <taxon>Panagrolaimidae</taxon>
        <taxon>Panagrellus</taxon>
    </lineage>
</organism>
<reference evidence="2" key="2">
    <citation type="submission" date="2020-10" db="UniProtKB">
        <authorList>
            <consortium name="WormBaseParasite"/>
        </authorList>
    </citation>
    <scope>IDENTIFICATION</scope>
</reference>